<gene>
    <name evidence="2" type="ORF">FSARC_9822</name>
</gene>
<evidence type="ECO:0000256" key="1">
    <source>
        <dbReference type="SAM" id="SignalP"/>
    </source>
</evidence>
<sequence length="139" mass="14326">MQPAALLSLAFGLLAVDSAVASLCRLIASATSVATATSSVSTETSVTIEASSTAESSVETSASFTTEILTSSFTTELTTTTAVATTETTTTATVAVPTFSIIATGQDPIEGRLYLHIAGKGHVNYRTGRRRRPPVELPS</sequence>
<feature type="signal peptide" evidence="1">
    <location>
        <begin position="1"/>
        <end position="21"/>
    </location>
</feature>
<feature type="chain" id="PRO_5034686544" evidence="1">
    <location>
        <begin position="22"/>
        <end position="139"/>
    </location>
</feature>
<accession>A0A8H4X4Z3</accession>
<keyword evidence="1" id="KW-0732">Signal</keyword>
<dbReference type="Proteomes" id="UP000622797">
    <property type="component" value="Unassembled WGS sequence"/>
</dbReference>
<evidence type="ECO:0000313" key="3">
    <source>
        <dbReference type="Proteomes" id="UP000622797"/>
    </source>
</evidence>
<protein>
    <submittedName>
        <fullName evidence="2">Uncharacterized protein</fullName>
    </submittedName>
</protein>
<name>A0A8H4X4Z3_9HYPO</name>
<comment type="caution">
    <text evidence="2">The sequence shown here is derived from an EMBL/GenBank/DDBJ whole genome shotgun (WGS) entry which is preliminary data.</text>
</comment>
<evidence type="ECO:0000313" key="2">
    <source>
        <dbReference type="EMBL" id="KAF4962088.1"/>
    </source>
</evidence>
<dbReference type="EMBL" id="JABEXW010000573">
    <property type="protein sequence ID" value="KAF4962088.1"/>
    <property type="molecule type" value="Genomic_DNA"/>
</dbReference>
<dbReference type="AlphaFoldDB" id="A0A8H4X4Z3"/>
<organism evidence="2 3">
    <name type="scientific">Fusarium sarcochroum</name>
    <dbReference type="NCBI Taxonomy" id="1208366"/>
    <lineage>
        <taxon>Eukaryota</taxon>
        <taxon>Fungi</taxon>
        <taxon>Dikarya</taxon>
        <taxon>Ascomycota</taxon>
        <taxon>Pezizomycotina</taxon>
        <taxon>Sordariomycetes</taxon>
        <taxon>Hypocreomycetidae</taxon>
        <taxon>Hypocreales</taxon>
        <taxon>Nectriaceae</taxon>
        <taxon>Fusarium</taxon>
        <taxon>Fusarium lateritium species complex</taxon>
    </lineage>
</organism>
<keyword evidence="3" id="KW-1185">Reference proteome</keyword>
<proteinExistence type="predicted"/>
<reference evidence="2" key="2">
    <citation type="submission" date="2020-05" db="EMBL/GenBank/DDBJ databases">
        <authorList>
            <person name="Kim H.-S."/>
            <person name="Proctor R.H."/>
            <person name="Brown D.W."/>
        </authorList>
    </citation>
    <scope>NUCLEOTIDE SEQUENCE</scope>
    <source>
        <strain evidence="2">NRRL 20472</strain>
    </source>
</reference>
<reference evidence="2" key="1">
    <citation type="journal article" date="2020" name="BMC Genomics">
        <title>Correction to: Identification and distribution of gene clusters required for synthesis of sphingolipid metabolism inhibitors in diverse species of the filamentous fungus Fusarium.</title>
        <authorList>
            <person name="Kim H.S."/>
            <person name="Lohmar J.M."/>
            <person name="Busman M."/>
            <person name="Brown D.W."/>
            <person name="Naumann T.A."/>
            <person name="Divon H.H."/>
            <person name="Lysoe E."/>
            <person name="Uhlig S."/>
            <person name="Proctor R.H."/>
        </authorList>
    </citation>
    <scope>NUCLEOTIDE SEQUENCE</scope>
    <source>
        <strain evidence="2">NRRL 20472</strain>
    </source>
</reference>